<dbReference type="InterPro" id="IPR038607">
    <property type="entry name" value="PhoD-like_sf"/>
</dbReference>
<comment type="caution">
    <text evidence="3">The sequence shown here is derived from an EMBL/GenBank/DDBJ whole genome shotgun (WGS) entry which is preliminary data.</text>
</comment>
<name>A0A318LLF6_9PSEU</name>
<dbReference type="Pfam" id="PF09423">
    <property type="entry name" value="PhoD"/>
    <property type="match status" value="1"/>
</dbReference>
<gene>
    <name evidence="3" type="ORF">BA062_07800</name>
</gene>
<evidence type="ECO:0000313" key="3">
    <source>
        <dbReference type="EMBL" id="PXY35432.1"/>
    </source>
</evidence>
<dbReference type="RefSeq" id="WP_245959726.1">
    <property type="nucleotide sequence ID" value="NZ_JBHVKT010000038.1"/>
</dbReference>
<dbReference type="Gene3D" id="3.60.21.70">
    <property type="entry name" value="PhoD-like phosphatase"/>
    <property type="match status" value="1"/>
</dbReference>
<evidence type="ECO:0000259" key="2">
    <source>
        <dbReference type="Pfam" id="PF25077"/>
    </source>
</evidence>
<dbReference type="InterPro" id="IPR029052">
    <property type="entry name" value="Metallo-depent_PP-like"/>
</dbReference>
<dbReference type="SUPFAM" id="SSF56300">
    <property type="entry name" value="Metallo-dependent phosphatases"/>
    <property type="match status" value="1"/>
</dbReference>
<dbReference type="PANTHER" id="PTHR37031:SF2">
    <property type="entry name" value="PHOD-LIKE PHOSPHATASE METALLOPHOSPHATASE DOMAIN-CONTAINING PROTEIN"/>
    <property type="match status" value="1"/>
</dbReference>
<dbReference type="CDD" id="cd07389">
    <property type="entry name" value="MPP_PhoD"/>
    <property type="match status" value="1"/>
</dbReference>
<dbReference type="Pfam" id="PF25077">
    <property type="entry name" value="DUF7800"/>
    <property type="match status" value="1"/>
</dbReference>
<dbReference type="Proteomes" id="UP000247892">
    <property type="component" value="Unassembled WGS sequence"/>
</dbReference>
<accession>A0A318LLF6</accession>
<dbReference type="InterPro" id="IPR056702">
    <property type="entry name" value="DUF7800"/>
</dbReference>
<evidence type="ECO:0000313" key="4">
    <source>
        <dbReference type="Proteomes" id="UP000247892"/>
    </source>
</evidence>
<dbReference type="InterPro" id="IPR018946">
    <property type="entry name" value="PhoD-like_MPP"/>
</dbReference>
<organism evidence="3 4">
    <name type="scientific">Prauserella flavalba</name>
    <dbReference type="NCBI Taxonomy" id="1477506"/>
    <lineage>
        <taxon>Bacteria</taxon>
        <taxon>Bacillati</taxon>
        <taxon>Actinomycetota</taxon>
        <taxon>Actinomycetes</taxon>
        <taxon>Pseudonocardiales</taxon>
        <taxon>Pseudonocardiaceae</taxon>
        <taxon>Prauserella</taxon>
    </lineage>
</organism>
<dbReference type="PANTHER" id="PTHR37031">
    <property type="entry name" value="METALLOPHOSPHATASE BINDING DOMAIN PROTEIN"/>
    <property type="match status" value="1"/>
</dbReference>
<feature type="domain" description="DUF7800" evidence="2">
    <location>
        <begin position="5"/>
        <end position="87"/>
    </location>
</feature>
<protein>
    <submittedName>
        <fullName evidence="3">Phosphodiesterase</fullName>
    </submittedName>
</protein>
<evidence type="ECO:0000259" key="1">
    <source>
        <dbReference type="Pfam" id="PF09423"/>
    </source>
</evidence>
<dbReference type="AlphaFoldDB" id="A0A318LLF6"/>
<proteinExistence type="predicted"/>
<dbReference type="EMBL" id="MASU01000005">
    <property type="protein sequence ID" value="PXY35432.1"/>
    <property type="molecule type" value="Genomic_DNA"/>
</dbReference>
<keyword evidence="4" id="KW-1185">Reference proteome</keyword>
<sequence length="532" mass="60198">MDDVELVLGPLLRHVDESSATVWVETSGPCEVTVLHAGAPTFEVCGHHYALVVLTGLSPGTSTPYEVRLDGRTVWPEPGSPFPASRIRTLPGDDAPFRLVFGSCRKPHEHDSLGTDALVSYAERMRGLPESAWPRALLLLGDQVYADETTAETRAWLATRRDLTEPPGTEVTDFDEYARLYRETWCDPPVRWLLSTVPVSMIFDDHDVRDDWNTSDVWRERMRRRPWWQERLRGAFMSYWVYQHLGNLGPAELAEDPTAAAVLDGPGDRTMLLRRLADEADDELGAVKHARWSYRRRFGRVLLLVIDSRAGRILGGGRRSMLDEEEFRWVERSAEGEHDHLLIGTSLPWLLPPAFSHLESLNEAACRRPGRRGRVAEWIRQTGDFEHWAAFRSSFDRLARLVERTGSADGAPATICVLSGDVHHSYFARARFPRRLRSAVYQLTCSPVHNTAPSYLRLAFRAGWWRPLAWTAGRWARLSGVEPPPLDWSCVLGPRFANAIATLELTGRRAEAWLELSEPDGLVEYARLPLTP</sequence>
<feature type="domain" description="PhoD-like phosphatase metallophosphatase" evidence="1">
    <location>
        <begin position="135"/>
        <end position="240"/>
    </location>
</feature>
<reference evidence="3 4" key="1">
    <citation type="submission" date="2016-07" db="EMBL/GenBank/DDBJ databases">
        <title>Draft genome sequence of Prauserella sp. YIM 121212, isolated from alkaline soil.</title>
        <authorList>
            <person name="Ruckert C."/>
            <person name="Albersmeier A."/>
            <person name="Jiang C.-L."/>
            <person name="Jiang Y."/>
            <person name="Kalinowski J."/>
            <person name="Schneider O."/>
            <person name="Winkler A."/>
            <person name="Zotchev S.B."/>
        </authorList>
    </citation>
    <scope>NUCLEOTIDE SEQUENCE [LARGE SCALE GENOMIC DNA]</scope>
    <source>
        <strain evidence="3 4">YIM 121212</strain>
    </source>
</reference>